<dbReference type="Proteomes" id="UP000075902">
    <property type="component" value="Unassembled WGS sequence"/>
</dbReference>
<dbReference type="EnsemblMetazoa" id="AMEC020955-RA">
    <property type="protein sequence ID" value="AMEC020955-PA"/>
    <property type="gene ID" value="AMEC020955"/>
</dbReference>
<dbReference type="VEuPathDB" id="VectorBase:AMEC020955"/>
<feature type="region of interest" description="Disordered" evidence="1">
    <location>
        <begin position="71"/>
        <end position="90"/>
    </location>
</feature>
<dbReference type="AlphaFoldDB" id="A0A182UID2"/>
<protein>
    <submittedName>
        <fullName evidence="2">Uncharacterized protein</fullName>
    </submittedName>
</protein>
<evidence type="ECO:0000256" key="1">
    <source>
        <dbReference type="SAM" id="MobiDB-lite"/>
    </source>
</evidence>
<sequence length="103" mass="11687">MSSTPRYSREAIDSWAVSYVPRCPSRRCCYCCSVWSRSCPTVRSTPAPWPTTLPAAWNRCYAIRTVHHRSSDLRTSGPQQQLPPPPQSNIHIPSLTPFLVFLL</sequence>
<evidence type="ECO:0000313" key="2">
    <source>
        <dbReference type="EnsemblMetazoa" id="AMEC020955-PA"/>
    </source>
</evidence>
<keyword evidence="3" id="KW-1185">Reference proteome</keyword>
<reference evidence="3" key="1">
    <citation type="submission" date="2014-01" db="EMBL/GenBank/DDBJ databases">
        <title>The Genome Sequence of Anopheles melas CM1001059_A (V2).</title>
        <authorList>
            <consortium name="The Broad Institute Genomics Platform"/>
            <person name="Neafsey D.E."/>
            <person name="Besansky N."/>
            <person name="Howell P."/>
            <person name="Walton C."/>
            <person name="Young S.K."/>
            <person name="Zeng Q."/>
            <person name="Gargeya S."/>
            <person name="Fitzgerald M."/>
            <person name="Haas B."/>
            <person name="Abouelleil A."/>
            <person name="Allen A.W."/>
            <person name="Alvarado L."/>
            <person name="Arachchi H.M."/>
            <person name="Berlin A.M."/>
            <person name="Chapman S.B."/>
            <person name="Gainer-Dewar J."/>
            <person name="Goldberg J."/>
            <person name="Griggs A."/>
            <person name="Gujja S."/>
            <person name="Hansen M."/>
            <person name="Howarth C."/>
            <person name="Imamovic A."/>
            <person name="Ireland A."/>
            <person name="Larimer J."/>
            <person name="McCowan C."/>
            <person name="Murphy C."/>
            <person name="Pearson M."/>
            <person name="Poon T.W."/>
            <person name="Priest M."/>
            <person name="Roberts A."/>
            <person name="Saif S."/>
            <person name="Shea T."/>
            <person name="Sisk P."/>
            <person name="Sykes S."/>
            <person name="Wortman J."/>
            <person name="Nusbaum C."/>
            <person name="Birren B."/>
        </authorList>
    </citation>
    <scope>NUCLEOTIDE SEQUENCE [LARGE SCALE GENOMIC DNA]</scope>
    <source>
        <strain evidence="3">CM1001059</strain>
    </source>
</reference>
<name>A0A182UID2_9DIPT</name>
<accession>A0A182UID2</accession>
<organism evidence="2 3">
    <name type="scientific">Anopheles melas</name>
    <dbReference type="NCBI Taxonomy" id="34690"/>
    <lineage>
        <taxon>Eukaryota</taxon>
        <taxon>Metazoa</taxon>
        <taxon>Ecdysozoa</taxon>
        <taxon>Arthropoda</taxon>
        <taxon>Hexapoda</taxon>
        <taxon>Insecta</taxon>
        <taxon>Pterygota</taxon>
        <taxon>Neoptera</taxon>
        <taxon>Endopterygota</taxon>
        <taxon>Diptera</taxon>
        <taxon>Nematocera</taxon>
        <taxon>Culicoidea</taxon>
        <taxon>Culicidae</taxon>
        <taxon>Anophelinae</taxon>
        <taxon>Anopheles</taxon>
    </lineage>
</organism>
<proteinExistence type="predicted"/>
<evidence type="ECO:0000313" key="3">
    <source>
        <dbReference type="Proteomes" id="UP000075902"/>
    </source>
</evidence>
<reference evidence="2" key="2">
    <citation type="submission" date="2020-05" db="UniProtKB">
        <authorList>
            <consortium name="EnsemblMetazoa"/>
        </authorList>
    </citation>
    <scope>IDENTIFICATION</scope>
    <source>
        <strain evidence="2">CM1001059</strain>
    </source>
</reference>